<dbReference type="Proteomes" id="UP000294919">
    <property type="component" value="Unassembled WGS sequence"/>
</dbReference>
<proteinExistence type="predicted"/>
<reference evidence="1 2" key="1">
    <citation type="submission" date="2019-03" db="EMBL/GenBank/DDBJ databases">
        <title>Genomic Encyclopedia of Type Strains, Phase IV (KMG-IV): sequencing the most valuable type-strain genomes for metagenomic binning, comparative biology and taxonomic classification.</title>
        <authorList>
            <person name="Goeker M."/>
        </authorList>
    </citation>
    <scope>NUCLEOTIDE SEQUENCE [LARGE SCALE GENOMIC DNA]</scope>
    <source>
        <strain evidence="1 2">DSM 102940</strain>
    </source>
</reference>
<sequence length="76" mass="8648">MKILIASTKKDWKGISGIGVIVSKREILGITSLENSYFIYSMKDVTAEKTCKRGIWGEMYECVLDVEYLNKVINII</sequence>
<dbReference type="RefSeq" id="WP_132242256.1">
    <property type="nucleotide sequence ID" value="NZ_SLWV01000002.1"/>
</dbReference>
<organism evidence="1 2">
    <name type="scientific">Marinisporobacter balticus</name>
    <dbReference type="NCBI Taxonomy" id="2018667"/>
    <lineage>
        <taxon>Bacteria</taxon>
        <taxon>Bacillati</taxon>
        <taxon>Bacillota</taxon>
        <taxon>Clostridia</taxon>
        <taxon>Peptostreptococcales</taxon>
        <taxon>Thermotaleaceae</taxon>
        <taxon>Marinisporobacter</taxon>
    </lineage>
</organism>
<evidence type="ECO:0000313" key="2">
    <source>
        <dbReference type="Proteomes" id="UP000294919"/>
    </source>
</evidence>
<comment type="caution">
    <text evidence="1">The sequence shown here is derived from an EMBL/GenBank/DDBJ whole genome shotgun (WGS) entry which is preliminary data.</text>
</comment>
<dbReference type="AlphaFoldDB" id="A0A4V2SCI4"/>
<keyword evidence="2" id="KW-1185">Reference proteome</keyword>
<protein>
    <submittedName>
        <fullName evidence="1">Uncharacterized protein</fullName>
    </submittedName>
</protein>
<evidence type="ECO:0000313" key="1">
    <source>
        <dbReference type="EMBL" id="TCO79400.1"/>
    </source>
</evidence>
<gene>
    <name evidence="1" type="ORF">EV214_102118</name>
</gene>
<name>A0A4V2SCI4_9FIRM</name>
<dbReference type="OrthoDB" id="9815086at2"/>
<accession>A0A4V2SCI4</accession>
<dbReference type="EMBL" id="SLWV01000002">
    <property type="protein sequence ID" value="TCO79400.1"/>
    <property type="molecule type" value="Genomic_DNA"/>
</dbReference>